<reference evidence="1" key="1">
    <citation type="journal article" name="BMC Genomics">
        <title>Long-read sequencing and de novo genome assembly of marine medaka (Oryzias melastigma).</title>
        <authorList>
            <person name="Liang P."/>
            <person name="Saqib H.S.A."/>
            <person name="Ni X."/>
            <person name="Shen Y."/>
        </authorList>
    </citation>
    <scope>NUCLEOTIDE SEQUENCE</scope>
    <source>
        <strain evidence="1">Bigg-433</strain>
    </source>
</reference>
<organism evidence="1 2">
    <name type="scientific">Oryzias melastigma</name>
    <name type="common">Marine medaka</name>
    <dbReference type="NCBI Taxonomy" id="30732"/>
    <lineage>
        <taxon>Eukaryota</taxon>
        <taxon>Metazoa</taxon>
        <taxon>Chordata</taxon>
        <taxon>Craniata</taxon>
        <taxon>Vertebrata</taxon>
        <taxon>Euteleostomi</taxon>
        <taxon>Actinopterygii</taxon>
        <taxon>Neopterygii</taxon>
        <taxon>Teleostei</taxon>
        <taxon>Neoteleostei</taxon>
        <taxon>Acanthomorphata</taxon>
        <taxon>Ovalentaria</taxon>
        <taxon>Atherinomorphae</taxon>
        <taxon>Beloniformes</taxon>
        <taxon>Adrianichthyidae</taxon>
        <taxon>Oryziinae</taxon>
        <taxon>Oryzias</taxon>
    </lineage>
</organism>
<gene>
    <name evidence="1" type="ORF">FQA47_023921</name>
</gene>
<name>A0A834FT95_ORYME</name>
<dbReference type="EMBL" id="WKFB01000002">
    <property type="protein sequence ID" value="KAF6739889.1"/>
    <property type="molecule type" value="Genomic_DNA"/>
</dbReference>
<dbReference type="Proteomes" id="UP000646548">
    <property type="component" value="Unassembled WGS sequence"/>
</dbReference>
<evidence type="ECO:0000313" key="1">
    <source>
        <dbReference type="EMBL" id="KAF6739889.1"/>
    </source>
</evidence>
<proteinExistence type="predicted"/>
<sequence length="154" mass="17147">MSFVLKVSCSNKKKDLSVWRKGHQDYSSSFCSNGEVECNIGAAVALSGPGPHYSRGMTYLPYHKLPYCPKLFRSTGQIQTETRGLNPSIRIEQPSFRSGEAETVQSCNELYFAIMFVADYHICNRCAAAAGHQRDCLSHHCHSANPTDLNPFLL</sequence>
<comment type="caution">
    <text evidence="1">The sequence shown here is derived from an EMBL/GenBank/DDBJ whole genome shotgun (WGS) entry which is preliminary data.</text>
</comment>
<evidence type="ECO:0000313" key="2">
    <source>
        <dbReference type="Proteomes" id="UP000646548"/>
    </source>
</evidence>
<dbReference type="AlphaFoldDB" id="A0A834FT95"/>
<accession>A0A834FT95</accession>
<protein>
    <submittedName>
        <fullName evidence="1">Uncharacterized protein</fullName>
    </submittedName>
</protein>